<dbReference type="Gene3D" id="3.40.120.10">
    <property type="entry name" value="Alpha-D-Glucose-1,6-Bisphosphate, subunit A, domain 3"/>
    <property type="match status" value="3"/>
</dbReference>
<evidence type="ECO:0000313" key="12">
    <source>
        <dbReference type="EMBL" id="TXJ11595.1"/>
    </source>
</evidence>
<dbReference type="SUPFAM" id="SSF53738">
    <property type="entry name" value="Phosphoglucomutase, first 3 domains"/>
    <property type="match status" value="3"/>
</dbReference>
<keyword evidence="5 7" id="KW-0460">Magnesium</keyword>
<evidence type="ECO:0000256" key="3">
    <source>
        <dbReference type="ARBA" id="ARBA00022553"/>
    </source>
</evidence>
<feature type="domain" description="Alpha-D-phosphohexomutase alpha/beta/alpha" evidence="10">
    <location>
        <begin position="154"/>
        <end position="253"/>
    </location>
</feature>
<dbReference type="Pfam" id="PF00408">
    <property type="entry name" value="PGM_PMM_IV"/>
    <property type="match status" value="1"/>
</dbReference>
<evidence type="ECO:0000259" key="9">
    <source>
        <dbReference type="Pfam" id="PF02878"/>
    </source>
</evidence>
<comment type="cofactor">
    <cofactor evidence="1">
        <name>Mg(2+)</name>
        <dbReference type="ChEBI" id="CHEBI:18420"/>
    </cofactor>
</comment>
<dbReference type="PROSITE" id="PS00710">
    <property type="entry name" value="PGM_PMM"/>
    <property type="match status" value="1"/>
</dbReference>
<dbReference type="Gene3D" id="3.30.310.50">
    <property type="entry name" value="Alpha-D-phosphohexomutase, C-terminal domain"/>
    <property type="match status" value="1"/>
</dbReference>
<dbReference type="RefSeq" id="WP_147758536.1">
    <property type="nucleotide sequence ID" value="NZ_SAXT01000005.1"/>
</dbReference>
<reference evidence="12 13" key="1">
    <citation type="journal article" date="1992" name="Lakartidningen">
        <title>[Penicillin V and not amoxicillin is the first choice preparation in acute otitis].</title>
        <authorList>
            <person name="Kamme C."/>
            <person name="Lundgren K."/>
            <person name="Prellner K."/>
        </authorList>
    </citation>
    <scope>NUCLEOTIDE SEQUENCE [LARGE SCALE GENOMIC DNA]</scope>
    <source>
        <strain evidence="12 13">W1</strain>
    </source>
</reference>
<dbReference type="Proteomes" id="UP000325116">
    <property type="component" value="Unassembled WGS sequence"/>
</dbReference>
<dbReference type="GO" id="GO:0000287">
    <property type="term" value="F:magnesium ion binding"/>
    <property type="evidence" value="ECO:0007669"/>
    <property type="project" value="InterPro"/>
</dbReference>
<dbReference type="GO" id="GO:0005975">
    <property type="term" value="P:carbohydrate metabolic process"/>
    <property type="evidence" value="ECO:0007669"/>
    <property type="project" value="InterPro"/>
</dbReference>
<dbReference type="SUPFAM" id="SSF55957">
    <property type="entry name" value="Phosphoglucomutase, C-terminal domain"/>
    <property type="match status" value="1"/>
</dbReference>
<dbReference type="NCBIfam" id="TIGR03990">
    <property type="entry name" value="Arch_GlmM"/>
    <property type="match status" value="1"/>
</dbReference>
<evidence type="ECO:0000313" key="13">
    <source>
        <dbReference type="Proteomes" id="UP000325116"/>
    </source>
</evidence>
<evidence type="ECO:0000256" key="2">
    <source>
        <dbReference type="ARBA" id="ARBA00010231"/>
    </source>
</evidence>
<dbReference type="InterPro" id="IPR024086">
    <property type="entry name" value="GlmM_arc-type"/>
</dbReference>
<evidence type="ECO:0000256" key="1">
    <source>
        <dbReference type="ARBA" id="ARBA00001946"/>
    </source>
</evidence>
<dbReference type="InterPro" id="IPR005843">
    <property type="entry name" value="A-D-PHexomutase_C"/>
</dbReference>
<protein>
    <submittedName>
        <fullName evidence="12">Phosphoglucosamine mutase</fullName>
        <ecNumber evidence="12">5.4.2.10</ecNumber>
    </submittedName>
</protein>
<dbReference type="Pfam" id="PF02878">
    <property type="entry name" value="PGM_PMM_I"/>
    <property type="match status" value="1"/>
</dbReference>
<dbReference type="GO" id="GO:0008966">
    <property type="term" value="F:phosphoglucosamine mutase activity"/>
    <property type="evidence" value="ECO:0007669"/>
    <property type="project" value="UniProtKB-EC"/>
</dbReference>
<feature type="domain" description="Alpha-D-phosphohexomutase C-terminal" evidence="8">
    <location>
        <begin position="386"/>
        <end position="439"/>
    </location>
</feature>
<dbReference type="PRINTS" id="PR00509">
    <property type="entry name" value="PGMPMM"/>
</dbReference>
<dbReference type="InterPro" id="IPR016066">
    <property type="entry name" value="A-D-PHexomutase_CS"/>
</dbReference>
<comment type="caution">
    <text evidence="12">The sequence shown here is derived from an EMBL/GenBank/DDBJ whole genome shotgun (WGS) entry which is preliminary data.</text>
</comment>
<dbReference type="InterPro" id="IPR005844">
    <property type="entry name" value="A-D-PHexomutase_a/b/a-I"/>
</dbReference>
<organism evidence="12 13">
    <name type="scientific">Brachyspira aalborgi</name>
    <dbReference type="NCBI Taxonomy" id="29522"/>
    <lineage>
        <taxon>Bacteria</taxon>
        <taxon>Pseudomonadati</taxon>
        <taxon>Spirochaetota</taxon>
        <taxon>Spirochaetia</taxon>
        <taxon>Brachyspirales</taxon>
        <taxon>Brachyspiraceae</taxon>
        <taxon>Brachyspira</taxon>
    </lineage>
</organism>
<keyword evidence="6 12" id="KW-0413">Isomerase</keyword>
<gene>
    <name evidence="12" type="primary">glmM</name>
    <name evidence="12" type="ORF">EPJ80_07700</name>
</gene>
<dbReference type="InterPro" id="IPR005846">
    <property type="entry name" value="A-D-PHexomutase_a/b/a-III"/>
</dbReference>
<dbReference type="InterPro" id="IPR005845">
    <property type="entry name" value="A-D-PHexomutase_a/b/a-II"/>
</dbReference>
<dbReference type="InterPro" id="IPR005841">
    <property type="entry name" value="Alpha-D-phosphohexomutase_SF"/>
</dbReference>
<dbReference type="InterPro" id="IPR036900">
    <property type="entry name" value="A-D-PHexomutase_C_sf"/>
</dbReference>
<evidence type="ECO:0000259" key="8">
    <source>
        <dbReference type="Pfam" id="PF00408"/>
    </source>
</evidence>
<keyword evidence="4 7" id="KW-0479">Metal-binding</keyword>
<dbReference type="PANTHER" id="PTHR43771:SF1">
    <property type="entry name" value="PHOSPHOMANNOMUTASE"/>
    <property type="match status" value="1"/>
</dbReference>
<comment type="similarity">
    <text evidence="2 7">Belongs to the phosphohexose mutase family.</text>
</comment>
<keyword evidence="3" id="KW-0597">Phosphoprotein</keyword>
<dbReference type="PANTHER" id="PTHR43771">
    <property type="entry name" value="PHOSPHOMANNOMUTASE"/>
    <property type="match status" value="1"/>
</dbReference>
<proteinExistence type="inferred from homology"/>
<name>A0A5C8CF61_9SPIR</name>
<evidence type="ECO:0000256" key="5">
    <source>
        <dbReference type="ARBA" id="ARBA00022842"/>
    </source>
</evidence>
<dbReference type="Pfam" id="PF02880">
    <property type="entry name" value="PGM_PMM_III"/>
    <property type="match status" value="1"/>
</dbReference>
<evidence type="ECO:0000259" key="11">
    <source>
        <dbReference type="Pfam" id="PF02880"/>
    </source>
</evidence>
<dbReference type="InterPro" id="IPR016055">
    <property type="entry name" value="A-D-PHexomutase_a/b/a-I/II/III"/>
</dbReference>
<dbReference type="EC" id="5.4.2.10" evidence="12"/>
<evidence type="ECO:0000256" key="4">
    <source>
        <dbReference type="ARBA" id="ARBA00022723"/>
    </source>
</evidence>
<sequence>MPTLKTSISGIRGIIGDGLDIRTVVDYTSAFAGLFPKKAKILVARDTRLTGESIVNAVISTLTASGINVIDIGITPTPTALYMVEKLKLHGGIMVSASHNPIEWNALKLIGKGGKFLDEKSVIELNKLYDKKSSRFVKALETGTYQKIDDAIEQHIKRIVRFIDIDKIKKRNFKVACDYVNGTGLFATPKLLKSLGVKEISINKEWTGKFSHIAEPSANSMKSLSELVKKNKVDIGFTQDPDADRLAIVLNDGTIVSEEYTLALCAKYLWSVGKGNAAVNLSTSRMIDDLAKEKGYSVDRTKIGEINVSSHVVKNRLYFGGEGNGGIIVPAVSPGRDSLLGIALILELMAKENKTIKEIIEEIPKYEIVKEKLEVAKIDENSFLKNIKLKYPKSKITSIDGIKIDLENGWLHVRSSNTEPIVRIIAEAKSKKEAKEFIKNAIDIIKKKK</sequence>
<evidence type="ECO:0000259" key="10">
    <source>
        <dbReference type="Pfam" id="PF02879"/>
    </source>
</evidence>
<feature type="domain" description="Alpha-D-phosphohexomutase alpha/beta/alpha" evidence="11">
    <location>
        <begin position="259"/>
        <end position="365"/>
    </location>
</feature>
<dbReference type="Pfam" id="PF02879">
    <property type="entry name" value="PGM_PMM_II"/>
    <property type="match status" value="1"/>
</dbReference>
<evidence type="ECO:0000256" key="6">
    <source>
        <dbReference type="ARBA" id="ARBA00023235"/>
    </source>
</evidence>
<evidence type="ECO:0000256" key="7">
    <source>
        <dbReference type="RuleBase" id="RU004326"/>
    </source>
</evidence>
<dbReference type="AlphaFoldDB" id="A0A5C8CF61"/>
<feature type="domain" description="Alpha-D-phosphohexomutase alpha/beta/alpha" evidence="9">
    <location>
        <begin position="9"/>
        <end position="133"/>
    </location>
</feature>
<accession>A0A5C8CF61</accession>
<dbReference type="EMBL" id="SAXT01000005">
    <property type="protein sequence ID" value="TXJ11595.1"/>
    <property type="molecule type" value="Genomic_DNA"/>
</dbReference>